<keyword evidence="2 4" id="KW-0819">tRNA processing</keyword>
<dbReference type="Proteomes" id="UP001378592">
    <property type="component" value="Unassembled WGS sequence"/>
</dbReference>
<dbReference type="PANTHER" id="PTHR21227">
    <property type="entry name" value="TRNA-SPLICING ENDONUCLEASE SUBUNIT SEN2"/>
    <property type="match status" value="1"/>
</dbReference>
<evidence type="ECO:0000256" key="2">
    <source>
        <dbReference type="ARBA" id="ARBA00022694"/>
    </source>
</evidence>
<proteinExistence type="inferred from homology"/>
<comment type="similarity">
    <text evidence="1 4">Belongs to the tRNA-intron endonuclease family.</text>
</comment>
<gene>
    <name evidence="7" type="ORF">R5R35_012943</name>
</gene>
<dbReference type="EMBL" id="JAZDUA010000007">
    <property type="protein sequence ID" value="KAK7873929.1"/>
    <property type="molecule type" value="Genomic_DNA"/>
</dbReference>
<dbReference type="GO" id="GO:0000213">
    <property type="term" value="F:tRNA-intron lyase activity"/>
    <property type="evidence" value="ECO:0007669"/>
    <property type="project" value="UniProtKB-UniRule"/>
</dbReference>
<dbReference type="GO" id="GO:0000214">
    <property type="term" value="C:tRNA-intron endonuclease complex"/>
    <property type="evidence" value="ECO:0007669"/>
    <property type="project" value="UniProtKB-UniRule"/>
</dbReference>
<reference evidence="7 8" key="1">
    <citation type="submission" date="2024-03" db="EMBL/GenBank/DDBJ databases">
        <title>The genome assembly and annotation of the cricket Gryllus longicercus Weissman &amp; Gray.</title>
        <authorList>
            <person name="Szrajer S."/>
            <person name="Gray D."/>
            <person name="Ylla G."/>
        </authorList>
    </citation>
    <scope>NUCLEOTIDE SEQUENCE [LARGE SCALE GENOMIC DNA]</scope>
    <source>
        <strain evidence="7">DAG 2021-001</strain>
        <tissue evidence="7">Whole body minus gut</tissue>
    </source>
</reference>
<accession>A0AAN9ZJ20</accession>
<dbReference type="GO" id="GO:0003676">
    <property type="term" value="F:nucleic acid binding"/>
    <property type="evidence" value="ECO:0007669"/>
    <property type="project" value="InterPro"/>
</dbReference>
<feature type="active site" evidence="5">
    <location>
        <position position="246"/>
    </location>
</feature>
<dbReference type="PIRSF" id="PIRSF011789">
    <property type="entry name" value="tRNA_splic_SEN2"/>
    <property type="match status" value="1"/>
</dbReference>
<dbReference type="GO" id="GO:0005737">
    <property type="term" value="C:cytoplasm"/>
    <property type="evidence" value="ECO:0007669"/>
    <property type="project" value="TreeGrafter"/>
</dbReference>
<dbReference type="GO" id="GO:0000379">
    <property type="term" value="P:tRNA-type intron splice site recognition and cleavage"/>
    <property type="evidence" value="ECO:0007669"/>
    <property type="project" value="TreeGrafter"/>
</dbReference>
<dbReference type="InterPro" id="IPR006676">
    <property type="entry name" value="tRNA_splic"/>
</dbReference>
<dbReference type="InterPro" id="IPR036167">
    <property type="entry name" value="tRNA_intron_Endo_cat-like_sf"/>
</dbReference>
<evidence type="ECO:0000313" key="8">
    <source>
        <dbReference type="Proteomes" id="UP001378592"/>
    </source>
</evidence>
<evidence type="ECO:0000259" key="6">
    <source>
        <dbReference type="Pfam" id="PF01974"/>
    </source>
</evidence>
<evidence type="ECO:0000256" key="1">
    <source>
        <dbReference type="ARBA" id="ARBA00008078"/>
    </source>
</evidence>
<dbReference type="EC" id="4.6.1.16" evidence="4"/>
<feature type="active site" evidence="5">
    <location>
        <position position="238"/>
    </location>
</feature>
<keyword evidence="8" id="KW-1185">Reference proteome</keyword>
<dbReference type="Pfam" id="PF01974">
    <property type="entry name" value="tRNA_int_endo"/>
    <property type="match status" value="1"/>
</dbReference>
<protein>
    <recommendedName>
        <fullName evidence="4">tRNA-splicing endonuclease subunit Sen2</fullName>
        <ecNumber evidence="4">4.6.1.16</ecNumber>
    </recommendedName>
</protein>
<evidence type="ECO:0000313" key="7">
    <source>
        <dbReference type="EMBL" id="KAK7873929.1"/>
    </source>
</evidence>
<keyword evidence="3 4" id="KW-0456">Lyase</keyword>
<dbReference type="SUPFAM" id="SSF53032">
    <property type="entry name" value="tRNA-intron endonuclease catalytic domain-like"/>
    <property type="match status" value="1"/>
</dbReference>
<dbReference type="InterPro" id="IPR006677">
    <property type="entry name" value="tRNA_intron_Endonuc_cat-like"/>
</dbReference>
<comment type="function">
    <text evidence="4">Constitutes one of the two catalytic subunit of the tRNA-splicing endonuclease complex, a complex responsible for identification and cleavage of the splice sites in pre-tRNA. It cleaves pre-tRNA at the 5'- and 3'-splice sites to release the intron. The products are an intron and two tRNA half-molecules bearing 2',3'-cyclic phosphate and 5'-OH termini. There are no conserved sequences at the splice sites, but the intron is invariably located at the same site in the gene, placing the splice sites an invariant distance from the constant structural features of the tRNA body.</text>
</comment>
<dbReference type="PANTHER" id="PTHR21227:SF0">
    <property type="entry name" value="TRNA-SPLICING ENDONUCLEASE SUBUNIT SEN2"/>
    <property type="match status" value="1"/>
</dbReference>
<feature type="domain" description="tRNA intron endonuclease catalytic" evidence="6">
    <location>
        <begin position="208"/>
        <end position="293"/>
    </location>
</feature>
<comment type="caution">
    <text evidence="7">The sequence shown here is derived from an EMBL/GenBank/DDBJ whole genome shotgun (WGS) entry which is preliminary data.</text>
</comment>
<feature type="active site" evidence="5">
    <location>
        <position position="287"/>
    </location>
</feature>
<dbReference type="NCBIfam" id="TIGR00324">
    <property type="entry name" value="endA"/>
    <property type="match status" value="1"/>
</dbReference>
<evidence type="ECO:0000256" key="3">
    <source>
        <dbReference type="ARBA" id="ARBA00023239"/>
    </source>
</evidence>
<dbReference type="InterPro" id="IPR011856">
    <property type="entry name" value="tRNA_endonuc-like_dom_sf"/>
</dbReference>
<sequence>MELRPPKVKGVARFRAERCVPYPESLKNVSNYRGPNAIIGKYNGSNVVIDNPELTHVVYNLGCFGKGSLSRGEPNYYLRESARKEKCLHLIKTSDELIKNMESISDNTENKSESAVNSEKCVLDTKTNVEEVKSNSDGDKDTDATPDDLCLPSEEAEKFEFQETLHLNLEEAYFLSYGLGCLEIVDLFDKKLSLQEAWELFCESQDDFVQKYVVYHYYRSKGWVVKPGLKFGGDFILYKWGSNITHASYIVVIEVMRQDGNISEDHQQAVSWTKFISLNRMAETAGKEVILCRIVWPQDVLFKDVHSPEDLKKFSVEEILTRRWISSQERELLDKEEIE</sequence>
<dbReference type="AlphaFoldDB" id="A0AAN9ZJ20"/>
<evidence type="ECO:0000256" key="5">
    <source>
        <dbReference type="PIRSR" id="PIRSR011789-1"/>
    </source>
</evidence>
<name>A0AAN9ZJ20_9ORTH</name>
<organism evidence="7 8">
    <name type="scientific">Gryllus longicercus</name>
    <dbReference type="NCBI Taxonomy" id="2509291"/>
    <lineage>
        <taxon>Eukaryota</taxon>
        <taxon>Metazoa</taxon>
        <taxon>Ecdysozoa</taxon>
        <taxon>Arthropoda</taxon>
        <taxon>Hexapoda</taxon>
        <taxon>Insecta</taxon>
        <taxon>Pterygota</taxon>
        <taxon>Neoptera</taxon>
        <taxon>Polyneoptera</taxon>
        <taxon>Orthoptera</taxon>
        <taxon>Ensifera</taxon>
        <taxon>Gryllidea</taxon>
        <taxon>Grylloidea</taxon>
        <taxon>Gryllidae</taxon>
        <taxon>Gryllinae</taxon>
        <taxon>Gryllus</taxon>
    </lineage>
</organism>
<dbReference type="Gene3D" id="3.40.1350.10">
    <property type="match status" value="1"/>
</dbReference>
<dbReference type="CDD" id="cd22363">
    <property type="entry name" value="tRNA-intron_lyase_C"/>
    <property type="match status" value="1"/>
</dbReference>
<evidence type="ECO:0000256" key="4">
    <source>
        <dbReference type="PIRNR" id="PIRNR011789"/>
    </source>
</evidence>
<dbReference type="InterPro" id="IPR016589">
    <property type="entry name" value="tRNA_splic_SEN2"/>
</dbReference>